<sequence>MWSYLTGSSGDRNRLVGGKVIGGPTQEITVTYKGIKWQFQRGMLSNHSGYFNKILKDGRTATVNLDGELDSEVDPFIVLEALLSTRSNCQYYDVIGDTLPLLWHARMYDAAVRLKMPALSTSAAQEFGIAANMLRHSADHQLNDWVDGFVDAIYQIYDTDTATHGEVLRHMIAGLTARKLSLLMRKADFGNVMAEDAEFGRDVALAMLDLVDEQRRTHFPFAPAEQVECQACARRLGYLQLEKVKSMW</sequence>
<proteinExistence type="predicted"/>
<accession>A0ABR1YJ95</accession>
<evidence type="ECO:0000313" key="1">
    <source>
        <dbReference type="EMBL" id="KAK8230877.1"/>
    </source>
</evidence>
<comment type="caution">
    <text evidence="1">The sequence shown here is derived from an EMBL/GenBank/DDBJ whole genome shotgun (WGS) entry which is preliminary data.</text>
</comment>
<dbReference type="EMBL" id="JBBWRZ010000008">
    <property type="protein sequence ID" value="KAK8230877.1"/>
    <property type="molecule type" value="Genomic_DNA"/>
</dbReference>
<dbReference type="Proteomes" id="UP001492380">
    <property type="component" value="Unassembled WGS sequence"/>
</dbReference>
<gene>
    <name evidence="1" type="ORF">HDK90DRAFT_468230</name>
</gene>
<name>A0ABR1YJ95_9PEZI</name>
<evidence type="ECO:0008006" key="3">
    <source>
        <dbReference type="Google" id="ProtNLM"/>
    </source>
</evidence>
<keyword evidence="2" id="KW-1185">Reference proteome</keyword>
<reference evidence="1 2" key="1">
    <citation type="submission" date="2024-04" db="EMBL/GenBank/DDBJ databases">
        <title>Phyllosticta paracitricarpa is synonymous to the EU quarantine fungus P. citricarpa based on phylogenomic analyses.</title>
        <authorList>
            <consortium name="Lawrence Berkeley National Laboratory"/>
            <person name="Van Ingen-Buijs V.A."/>
            <person name="Van Westerhoven A.C."/>
            <person name="Haridas S."/>
            <person name="Skiadas P."/>
            <person name="Martin F."/>
            <person name="Groenewald J.Z."/>
            <person name="Crous P.W."/>
            <person name="Seidl M.F."/>
        </authorList>
    </citation>
    <scope>NUCLEOTIDE SEQUENCE [LARGE SCALE GENOMIC DNA]</scope>
    <source>
        <strain evidence="1 2">CBS 123374</strain>
    </source>
</reference>
<organism evidence="1 2">
    <name type="scientific">Phyllosticta capitalensis</name>
    <dbReference type="NCBI Taxonomy" id="121624"/>
    <lineage>
        <taxon>Eukaryota</taxon>
        <taxon>Fungi</taxon>
        <taxon>Dikarya</taxon>
        <taxon>Ascomycota</taxon>
        <taxon>Pezizomycotina</taxon>
        <taxon>Dothideomycetes</taxon>
        <taxon>Dothideomycetes incertae sedis</taxon>
        <taxon>Botryosphaeriales</taxon>
        <taxon>Phyllostictaceae</taxon>
        <taxon>Phyllosticta</taxon>
    </lineage>
</organism>
<protein>
    <recommendedName>
        <fullName evidence="3">BTB domain-containing protein</fullName>
    </recommendedName>
</protein>
<evidence type="ECO:0000313" key="2">
    <source>
        <dbReference type="Proteomes" id="UP001492380"/>
    </source>
</evidence>